<dbReference type="KEGG" id="tgi:RBB81_07385"/>
<evidence type="ECO:0000256" key="3">
    <source>
        <dbReference type="ARBA" id="ARBA00023172"/>
    </source>
</evidence>
<dbReference type="InterPro" id="IPR013762">
    <property type="entry name" value="Integrase-like_cat_sf"/>
</dbReference>
<evidence type="ECO:0000256" key="2">
    <source>
        <dbReference type="ARBA" id="ARBA00023125"/>
    </source>
</evidence>
<dbReference type="PANTHER" id="PTHR30349">
    <property type="entry name" value="PHAGE INTEGRASE-RELATED"/>
    <property type="match status" value="1"/>
</dbReference>
<reference evidence="5" key="1">
    <citation type="submission" date="2023-08" db="EMBL/GenBank/DDBJ databases">
        <authorList>
            <person name="Messyasz A."/>
            <person name="Mannisto M.K."/>
            <person name="Kerkhof L.J."/>
            <person name="Haggblom M."/>
        </authorList>
    </citation>
    <scope>NUCLEOTIDE SEQUENCE</scope>
    <source>
        <strain evidence="5">M8UP39</strain>
    </source>
</reference>
<dbReference type="Pfam" id="PF00589">
    <property type="entry name" value="Phage_integrase"/>
    <property type="match status" value="1"/>
</dbReference>
<dbReference type="EMBL" id="CP132938">
    <property type="protein sequence ID" value="XCB23738.1"/>
    <property type="molecule type" value="Genomic_DNA"/>
</dbReference>
<evidence type="ECO:0000256" key="1">
    <source>
        <dbReference type="ARBA" id="ARBA00008857"/>
    </source>
</evidence>
<evidence type="ECO:0000313" key="5">
    <source>
        <dbReference type="EMBL" id="XCB23738.1"/>
    </source>
</evidence>
<accession>A0AAU7Z5F2</accession>
<feature type="domain" description="Tyr recombinase" evidence="4">
    <location>
        <begin position="6"/>
        <end position="192"/>
    </location>
</feature>
<dbReference type="GO" id="GO:0003677">
    <property type="term" value="F:DNA binding"/>
    <property type="evidence" value="ECO:0007669"/>
    <property type="project" value="UniProtKB-KW"/>
</dbReference>
<dbReference type="AlphaFoldDB" id="A0AAU7Z5F2"/>
<organism evidence="5">
    <name type="scientific">Tunturiibacter gelidiferens</name>
    <dbReference type="NCBI Taxonomy" id="3069689"/>
    <lineage>
        <taxon>Bacteria</taxon>
        <taxon>Pseudomonadati</taxon>
        <taxon>Acidobacteriota</taxon>
        <taxon>Terriglobia</taxon>
        <taxon>Terriglobales</taxon>
        <taxon>Acidobacteriaceae</taxon>
        <taxon>Tunturiibacter</taxon>
    </lineage>
</organism>
<dbReference type="GO" id="GO:0015074">
    <property type="term" value="P:DNA integration"/>
    <property type="evidence" value="ECO:0007669"/>
    <property type="project" value="InterPro"/>
</dbReference>
<comment type="similarity">
    <text evidence="1">Belongs to the 'phage' integrase family.</text>
</comment>
<dbReference type="PANTHER" id="PTHR30349:SF41">
    <property type="entry name" value="INTEGRASE_RECOMBINASE PROTEIN MJ0367-RELATED"/>
    <property type="match status" value="1"/>
</dbReference>
<proteinExistence type="inferred from homology"/>
<dbReference type="InterPro" id="IPR050090">
    <property type="entry name" value="Tyrosine_recombinase_XerCD"/>
</dbReference>
<sequence length="203" mass="22374">MCAGIKLPRALTPEKPHSEILRREQVVSLSKKLAEPYATLVLFLDATGTRIGEAIGLKASDIDAEGNVHICRRIYEGKADTPKTKNSNRKLPLGGTELLNRLRSLGQGYIFASREGTPVNPGNALKRYIRPAATELGITLSGWHAFRHSAATQMLRNRVSPKVAADILGHDVKMLLSTYHHPEMEDFRLPLQERAGGLLCDVM</sequence>
<keyword evidence="3" id="KW-0233">DNA recombination</keyword>
<dbReference type="CDD" id="cd01189">
    <property type="entry name" value="INT_ICEBs1_C_like"/>
    <property type="match status" value="1"/>
</dbReference>
<dbReference type="RefSeq" id="WP_353073238.1">
    <property type="nucleotide sequence ID" value="NZ_CP132938.1"/>
</dbReference>
<dbReference type="GO" id="GO:0006310">
    <property type="term" value="P:DNA recombination"/>
    <property type="evidence" value="ECO:0007669"/>
    <property type="project" value="UniProtKB-KW"/>
</dbReference>
<keyword evidence="2" id="KW-0238">DNA-binding</keyword>
<evidence type="ECO:0000259" key="4">
    <source>
        <dbReference type="PROSITE" id="PS51898"/>
    </source>
</evidence>
<dbReference type="Gene3D" id="1.10.443.10">
    <property type="entry name" value="Intergrase catalytic core"/>
    <property type="match status" value="1"/>
</dbReference>
<dbReference type="InterPro" id="IPR011010">
    <property type="entry name" value="DNA_brk_join_enz"/>
</dbReference>
<dbReference type="InterPro" id="IPR002104">
    <property type="entry name" value="Integrase_catalytic"/>
</dbReference>
<protein>
    <submittedName>
        <fullName evidence="5">Site-specific integrase</fullName>
    </submittedName>
</protein>
<dbReference type="SUPFAM" id="SSF56349">
    <property type="entry name" value="DNA breaking-rejoining enzymes"/>
    <property type="match status" value="1"/>
</dbReference>
<gene>
    <name evidence="5" type="ORF">RBB81_07385</name>
</gene>
<name>A0AAU7Z5F2_9BACT</name>
<dbReference type="PROSITE" id="PS51898">
    <property type="entry name" value="TYR_RECOMBINASE"/>
    <property type="match status" value="1"/>
</dbReference>
<reference evidence="5" key="2">
    <citation type="journal article" date="2024" name="Environ. Microbiol.">
        <title>Genome analysis and description of Tunturibacter gen. nov. expands the diversity of Terriglobia in tundra soils.</title>
        <authorList>
            <person name="Messyasz A."/>
            <person name="Mannisto M.K."/>
            <person name="Kerkhof L.J."/>
            <person name="Haggblom M.M."/>
        </authorList>
    </citation>
    <scope>NUCLEOTIDE SEQUENCE</scope>
    <source>
        <strain evidence="5">M8UP39</strain>
    </source>
</reference>